<comment type="caution">
    <text evidence="2">The sequence shown here is derived from an EMBL/GenBank/DDBJ whole genome shotgun (WGS) entry which is preliminary data.</text>
</comment>
<organism evidence="2 3">
    <name type="scientific">Dryococelus australis</name>
    <dbReference type="NCBI Taxonomy" id="614101"/>
    <lineage>
        <taxon>Eukaryota</taxon>
        <taxon>Metazoa</taxon>
        <taxon>Ecdysozoa</taxon>
        <taxon>Arthropoda</taxon>
        <taxon>Hexapoda</taxon>
        <taxon>Insecta</taxon>
        <taxon>Pterygota</taxon>
        <taxon>Neoptera</taxon>
        <taxon>Polyneoptera</taxon>
        <taxon>Phasmatodea</taxon>
        <taxon>Verophasmatodea</taxon>
        <taxon>Anareolatae</taxon>
        <taxon>Phasmatidae</taxon>
        <taxon>Eurycanthinae</taxon>
        <taxon>Dryococelus</taxon>
    </lineage>
</organism>
<dbReference type="EMBL" id="JARBHB010000003">
    <property type="protein sequence ID" value="KAJ8887966.1"/>
    <property type="molecule type" value="Genomic_DNA"/>
</dbReference>
<feature type="region of interest" description="Disordered" evidence="1">
    <location>
        <begin position="1"/>
        <end position="46"/>
    </location>
</feature>
<name>A0ABQ9HUD5_9NEOP</name>
<evidence type="ECO:0000256" key="1">
    <source>
        <dbReference type="SAM" id="MobiDB-lite"/>
    </source>
</evidence>
<keyword evidence="3" id="KW-1185">Reference proteome</keyword>
<feature type="compositionally biased region" description="Low complexity" evidence="1">
    <location>
        <begin position="25"/>
        <end position="46"/>
    </location>
</feature>
<dbReference type="Proteomes" id="UP001159363">
    <property type="component" value="Chromosome 3"/>
</dbReference>
<protein>
    <submittedName>
        <fullName evidence="2">Uncharacterized protein</fullName>
    </submittedName>
</protein>
<proteinExistence type="predicted"/>
<reference evidence="2 3" key="1">
    <citation type="submission" date="2023-02" db="EMBL/GenBank/DDBJ databases">
        <title>LHISI_Scaffold_Assembly.</title>
        <authorList>
            <person name="Stuart O.P."/>
            <person name="Cleave R."/>
            <person name="Magrath M.J.L."/>
            <person name="Mikheyev A.S."/>
        </authorList>
    </citation>
    <scope>NUCLEOTIDE SEQUENCE [LARGE SCALE GENOMIC DNA]</scope>
    <source>
        <strain evidence="2">Daus_M_001</strain>
        <tissue evidence="2">Leg muscle</tissue>
    </source>
</reference>
<evidence type="ECO:0000313" key="3">
    <source>
        <dbReference type="Proteomes" id="UP001159363"/>
    </source>
</evidence>
<evidence type="ECO:0000313" key="2">
    <source>
        <dbReference type="EMBL" id="KAJ8887966.1"/>
    </source>
</evidence>
<accession>A0ABQ9HUD5</accession>
<sequence length="77" mass="8194">MERQSVLSHAKGPKHIKKCSNDVPSLPSCSSHTSDSSMPDSSCSSSASVLQQTNVKYFAVNEDDVTISRNIVGTGHS</sequence>
<gene>
    <name evidence="2" type="ORF">PR048_007450</name>
</gene>